<sequence>VPERKLSMQFVLPQPCYCGKTNCIESFLSGTGFARRYGEQARAEAIVAAAQNGDPRALAHWRHFIDAFARSLASVINILDPQVIVLGGGLSNV</sequence>
<evidence type="ECO:0000313" key="1">
    <source>
        <dbReference type="EMBL" id="MDR8433836.1"/>
    </source>
</evidence>
<protein>
    <submittedName>
        <fullName evidence="1">ROK family protein</fullName>
    </submittedName>
</protein>
<dbReference type="EMBL" id="VMAF01000764">
    <property type="protein sequence ID" value="MDR8433836.1"/>
    <property type="molecule type" value="Genomic_DNA"/>
</dbReference>
<dbReference type="InterPro" id="IPR043129">
    <property type="entry name" value="ATPase_NBD"/>
</dbReference>
<comment type="caution">
    <text evidence="1">The sequence shown here is derived from an EMBL/GenBank/DDBJ whole genome shotgun (WGS) entry which is preliminary data.</text>
</comment>
<gene>
    <name evidence="1" type="ORF">FPK63_22645</name>
</gene>
<accession>A0ABD5DUP4</accession>
<dbReference type="Gene3D" id="3.30.420.40">
    <property type="match status" value="1"/>
</dbReference>
<proteinExistence type="predicted"/>
<dbReference type="InterPro" id="IPR000600">
    <property type="entry name" value="ROK"/>
</dbReference>
<feature type="non-terminal residue" evidence="1">
    <location>
        <position position="93"/>
    </location>
</feature>
<dbReference type="AlphaFoldDB" id="A0ABD5DUP4"/>
<organism evidence="1">
    <name type="scientific">Acinetobacter baumannii</name>
    <dbReference type="NCBI Taxonomy" id="470"/>
    <lineage>
        <taxon>Bacteria</taxon>
        <taxon>Pseudomonadati</taxon>
        <taxon>Pseudomonadota</taxon>
        <taxon>Gammaproteobacteria</taxon>
        <taxon>Moraxellales</taxon>
        <taxon>Moraxellaceae</taxon>
        <taxon>Acinetobacter</taxon>
        <taxon>Acinetobacter calcoaceticus/baumannii complex</taxon>
    </lineage>
</organism>
<feature type="non-terminal residue" evidence="1">
    <location>
        <position position="1"/>
    </location>
</feature>
<dbReference type="Pfam" id="PF00480">
    <property type="entry name" value="ROK"/>
    <property type="match status" value="1"/>
</dbReference>
<dbReference type="SUPFAM" id="SSF53067">
    <property type="entry name" value="Actin-like ATPase domain"/>
    <property type="match status" value="1"/>
</dbReference>
<dbReference type="PANTHER" id="PTHR18964">
    <property type="entry name" value="ROK (REPRESSOR, ORF, KINASE) FAMILY"/>
    <property type="match status" value="1"/>
</dbReference>
<dbReference type="PANTHER" id="PTHR18964:SF174">
    <property type="entry name" value="D-ALLOSE KINASE-RELATED"/>
    <property type="match status" value="1"/>
</dbReference>
<name>A0ABD5DUP4_ACIBA</name>
<reference evidence="1" key="1">
    <citation type="submission" date="2019-07" db="EMBL/GenBank/DDBJ databases">
        <title>Biological characteristics of mucoid Acinetobacter baumannii from a general hospital in China.</title>
        <authorList>
            <person name="Hua X."/>
            <person name="Yu Y."/>
        </authorList>
    </citation>
    <scope>NUCLEOTIDE SEQUENCE</scope>
    <source>
        <strain evidence="1">N8</strain>
    </source>
</reference>